<gene>
    <name evidence="2" type="ORF">A1O9_02188</name>
</gene>
<dbReference type="GO" id="GO:0140580">
    <property type="term" value="F:mitochondrion autophagosome adaptor activity"/>
    <property type="evidence" value="ECO:0007669"/>
    <property type="project" value="InterPro"/>
</dbReference>
<evidence type="ECO:0000313" key="3">
    <source>
        <dbReference type="Proteomes" id="UP000027920"/>
    </source>
</evidence>
<evidence type="ECO:0000256" key="1">
    <source>
        <dbReference type="SAM" id="MobiDB-lite"/>
    </source>
</evidence>
<dbReference type="EMBL" id="AMGV01000002">
    <property type="protein sequence ID" value="KEF60627.1"/>
    <property type="molecule type" value="Genomic_DNA"/>
</dbReference>
<reference evidence="2 3" key="1">
    <citation type="submission" date="2013-03" db="EMBL/GenBank/DDBJ databases">
        <title>The Genome Sequence of Exophiala aquamarina CBS 119918.</title>
        <authorList>
            <consortium name="The Broad Institute Genomics Platform"/>
            <person name="Cuomo C."/>
            <person name="de Hoog S."/>
            <person name="Gorbushina A."/>
            <person name="Walker B."/>
            <person name="Young S.K."/>
            <person name="Zeng Q."/>
            <person name="Gargeya S."/>
            <person name="Fitzgerald M."/>
            <person name="Haas B."/>
            <person name="Abouelleil A."/>
            <person name="Allen A.W."/>
            <person name="Alvarado L."/>
            <person name="Arachchi H.M."/>
            <person name="Berlin A.M."/>
            <person name="Chapman S.B."/>
            <person name="Gainer-Dewar J."/>
            <person name="Goldberg J."/>
            <person name="Griggs A."/>
            <person name="Gujja S."/>
            <person name="Hansen M."/>
            <person name="Howarth C."/>
            <person name="Imamovic A."/>
            <person name="Ireland A."/>
            <person name="Larimer J."/>
            <person name="McCowan C."/>
            <person name="Murphy C."/>
            <person name="Pearson M."/>
            <person name="Poon T.W."/>
            <person name="Priest M."/>
            <person name="Roberts A."/>
            <person name="Saif S."/>
            <person name="Shea T."/>
            <person name="Sisk P."/>
            <person name="Sykes S."/>
            <person name="Wortman J."/>
            <person name="Nusbaum C."/>
            <person name="Birren B."/>
        </authorList>
    </citation>
    <scope>NUCLEOTIDE SEQUENCE [LARGE SCALE GENOMIC DNA]</scope>
    <source>
        <strain evidence="2 3">CBS 119918</strain>
    </source>
</reference>
<evidence type="ECO:0008006" key="4">
    <source>
        <dbReference type="Google" id="ProtNLM"/>
    </source>
</evidence>
<name>A0A072PLJ7_9EURO</name>
<dbReference type="AlphaFoldDB" id="A0A072PLJ7"/>
<proteinExistence type="predicted"/>
<dbReference type="GeneID" id="25277133"/>
<dbReference type="PANTHER" id="PTHR38699">
    <property type="entry name" value="CHROMOSOME 1, WHOLE GENOME SHOTGUN SEQUENCE"/>
    <property type="match status" value="1"/>
</dbReference>
<accession>A0A072PLJ7</accession>
<feature type="compositionally biased region" description="Low complexity" evidence="1">
    <location>
        <begin position="50"/>
        <end position="73"/>
    </location>
</feature>
<dbReference type="GO" id="GO:0000423">
    <property type="term" value="P:mitophagy"/>
    <property type="evidence" value="ECO:0007669"/>
    <property type="project" value="InterPro"/>
</dbReference>
<feature type="region of interest" description="Disordered" evidence="1">
    <location>
        <begin position="1"/>
        <end position="83"/>
    </location>
</feature>
<dbReference type="Pfam" id="PF08589">
    <property type="entry name" value="ATG43"/>
    <property type="match status" value="1"/>
</dbReference>
<evidence type="ECO:0000313" key="2">
    <source>
        <dbReference type="EMBL" id="KEF60627.1"/>
    </source>
</evidence>
<dbReference type="OrthoDB" id="2430343at2759"/>
<feature type="compositionally biased region" description="Polar residues" evidence="1">
    <location>
        <begin position="1"/>
        <end position="22"/>
    </location>
</feature>
<dbReference type="InterPro" id="IPR013898">
    <property type="entry name" value="Atg43"/>
</dbReference>
<comment type="caution">
    <text evidence="2">The sequence shown here is derived from an EMBL/GenBank/DDBJ whole genome shotgun (WGS) entry which is preliminary data.</text>
</comment>
<dbReference type="HOGENOM" id="CLU_101474_0_0_1"/>
<dbReference type="RefSeq" id="XP_013263217.1">
    <property type="nucleotide sequence ID" value="XM_013407763.1"/>
</dbReference>
<keyword evidence="3" id="KW-1185">Reference proteome</keyword>
<protein>
    <recommendedName>
        <fullName evidence="4">DUF1770 domain-containing protein</fullName>
    </recommendedName>
</protein>
<dbReference type="STRING" id="1182545.A0A072PLJ7"/>
<organism evidence="2 3">
    <name type="scientific">Exophiala aquamarina CBS 119918</name>
    <dbReference type="NCBI Taxonomy" id="1182545"/>
    <lineage>
        <taxon>Eukaryota</taxon>
        <taxon>Fungi</taxon>
        <taxon>Dikarya</taxon>
        <taxon>Ascomycota</taxon>
        <taxon>Pezizomycotina</taxon>
        <taxon>Eurotiomycetes</taxon>
        <taxon>Chaetothyriomycetidae</taxon>
        <taxon>Chaetothyriales</taxon>
        <taxon>Herpotrichiellaceae</taxon>
        <taxon>Exophiala</taxon>
    </lineage>
</organism>
<sequence>MASNPASELASAIQSVSINRHPSQLHDVNPSTAASKKIPATAEFPEGDSPPRSRSHSFASASTASSSTSTIPSEIIHPRPRRRDLPPIPDFRFEQSYLASIKDADSNWRVAFITIRDQVFLPLTQGILWNLAMFGWRHWNRGTQFRGQGLGARVRNWWWRVNNWRVPSEADHRKDAKVLKKAEGFFVDRFGTALGD</sequence>
<dbReference type="Proteomes" id="UP000027920">
    <property type="component" value="Unassembled WGS sequence"/>
</dbReference>
<dbReference type="VEuPathDB" id="FungiDB:A1O9_02188"/>
<dbReference type="PANTHER" id="PTHR38699:SF1">
    <property type="entry name" value="MITOPHAGY RECEPTOR ATG43"/>
    <property type="match status" value="1"/>
</dbReference>